<evidence type="ECO:0000256" key="3">
    <source>
        <dbReference type="ARBA" id="ARBA00022723"/>
    </source>
</evidence>
<dbReference type="GO" id="GO:0004326">
    <property type="term" value="F:tetrahydrofolylpolyglutamate synthase activity"/>
    <property type="evidence" value="ECO:0007669"/>
    <property type="project" value="InterPro"/>
</dbReference>
<evidence type="ECO:0000256" key="4">
    <source>
        <dbReference type="ARBA" id="ARBA00022741"/>
    </source>
</evidence>
<keyword evidence="6" id="KW-0460">Magnesium</keyword>
<dbReference type="SUPFAM" id="SSF53244">
    <property type="entry name" value="MurD-like peptide ligases, peptide-binding domain"/>
    <property type="match status" value="1"/>
</dbReference>
<protein>
    <submittedName>
        <fullName evidence="9">Dihydrofolate synthase/folylpolyglutamate synthase</fullName>
    </submittedName>
</protein>
<dbReference type="RefSeq" id="WP_109591498.1">
    <property type="nucleotide sequence ID" value="NZ_CAJGZY010000011.1"/>
</dbReference>
<dbReference type="GO" id="GO:0005524">
    <property type="term" value="F:ATP binding"/>
    <property type="evidence" value="ECO:0007669"/>
    <property type="project" value="UniProtKB-KW"/>
</dbReference>
<dbReference type="GO" id="GO:0046654">
    <property type="term" value="P:tetrahydrofolate biosynthetic process"/>
    <property type="evidence" value="ECO:0007669"/>
    <property type="project" value="UniProtKB-UniPathway"/>
</dbReference>
<dbReference type="InterPro" id="IPR001645">
    <property type="entry name" value="Folylpolyglutamate_synth"/>
</dbReference>
<dbReference type="AlphaFoldDB" id="A0A2V1ZZ70"/>
<dbReference type="Gene3D" id="3.40.1190.10">
    <property type="entry name" value="Mur-like, catalytic domain"/>
    <property type="match status" value="1"/>
</dbReference>
<evidence type="ECO:0000256" key="1">
    <source>
        <dbReference type="ARBA" id="ARBA00008276"/>
    </source>
</evidence>
<dbReference type="EMBL" id="QGGM01000009">
    <property type="protein sequence ID" value="PWK11174.1"/>
    <property type="molecule type" value="Genomic_DNA"/>
</dbReference>
<name>A0A2V1ZZ70_PSYIM</name>
<evidence type="ECO:0000313" key="9">
    <source>
        <dbReference type="EMBL" id="PWK11174.1"/>
    </source>
</evidence>
<dbReference type="NCBIfam" id="TIGR01499">
    <property type="entry name" value="folC"/>
    <property type="match status" value="1"/>
</dbReference>
<dbReference type="SUPFAM" id="SSF53623">
    <property type="entry name" value="MurD-like peptide ligases, catalytic domain"/>
    <property type="match status" value="1"/>
</dbReference>
<dbReference type="GeneID" id="60255505"/>
<keyword evidence="5" id="KW-0067">ATP-binding</keyword>
<sequence length="467" mass="50873">MSDSLLFNPNTPNKHSSLTEWLDYMQQIHVSAIDMGLSRVLPVAEALGVVQSAKDDAYVFTVAGTNGKGSTTAVIAQMCQAAGYKTALYQSPHLSVFNERVRINGEMVSDETLIEAFSKVEAARLACELTLSFFEMTTLAALLIFAEADCDVWVLEVGLGGRLDVVNIIDPDMAVITNIAIDHVDWLGDNVEAIGREKAGILRDGISVVYGATAMPVSVQQAIDKHQATCCRVGQDFDYREVDASAWQYSNAAVTMQLPRPALSLTNTATALSAVLASSLNVDSTAIEQALQTVRLAGRFDYRETHNRHWLFDVAHNEQGVEFLLAQLLPLWQQHLANQNNSEALNHSSNPNSSQKNQTTGKPASIKMLFSMLGDKDINKVVQHLTIAGLPISDWYIAEIDYPRAASTEHLQGILSSYVDNAQIHEFKRLSEATDAVINASQPQDLIVVCGSFHTIGEALAALAVDN</sequence>
<feature type="region of interest" description="Disordered" evidence="7">
    <location>
        <begin position="342"/>
        <end position="361"/>
    </location>
</feature>
<evidence type="ECO:0000256" key="6">
    <source>
        <dbReference type="ARBA" id="ARBA00022842"/>
    </source>
</evidence>
<keyword evidence="10" id="KW-1185">Reference proteome</keyword>
<dbReference type="Pfam" id="PF08245">
    <property type="entry name" value="Mur_ligase_M"/>
    <property type="match status" value="1"/>
</dbReference>
<dbReference type="InterPro" id="IPR036615">
    <property type="entry name" value="Mur_ligase_C_dom_sf"/>
</dbReference>
<evidence type="ECO:0000313" key="10">
    <source>
        <dbReference type="Proteomes" id="UP000245655"/>
    </source>
</evidence>
<evidence type="ECO:0000256" key="7">
    <source>
        <dbReference type="SAM" id="MobiDB-lite"/>
    </source>
</evidence>
<dbReference type="InterPro" id="IPR036565">
    <property type="entry name" value="Mur-like_cat_sf"/>
</dbReference>
<proteinExistence type="inferred from homology"/>
<dbReference type="Proteomes" id="UP000245655">
    <property type="component" value="Unassembled WGS sequence"/>
</dbReference>
<dbReference type="GO" id="GO:0005737">
    <property type="term" value="C:cytoplasm"/>
    <property type="evidence" value="ECO:0007669"/>
    <property type="project" value="TreeGrafter"/>
</dbReference>
<organism evidence="9 10">
    <name type="scientific">Psychrobacter immobilis</name>
    <dbReference type="NCBI Taxonomy" id="498"/>
    <lineage>
        <taxon>Bacteria</taxon>
        <taxon>Pseudomonadati</taxon>
        <taxon>Pseudomonadota</taxon>
        <taxon>Gammaproteobacteria</taxon>
        <taxon>Moraxellales</taxon>
        <taxon>Moraxellaceae</taxon>
        <taxon>Psychrobacter</taxon>
    </lineage>
</organism>
<dbReference type="PANTHER" id="PTHR11136">
    <property type="entry name" value="FOLYLPOLYGLUTAMATE SYNTHASE-RELATED"/>
    <property type="match status" value="1"/>
</dbReference>
<dbReference type="GO" id="GO:0046872">
    <property type="term" value="F:metal ion binding"/>
    <property type="evidence" value="ECO:0007669"/>
    <property type="project" value="UniProtKB-KW"/>
</dbReference>
<comment type="similarity">
    <text evidence="1">Belongs to the folylpolyglutamate synthase family.</text>
</comment>
<dbReference type="InterPro" id="IPR013221">
    <property type="entry name" value="Mur_ligase_cen"/>
</dbReference>
<comment type="caution">
    <text evidence="9">The sequence shown here is derived from an EMBL/GenBank/DDBJ whole genome shotgun (WGS) entry which is preliminary data.</text>
</comment>
<dbReference type="GO" id="GO:0008841">
    <property type="term" value="F:dihydrofolate synthase activity"/>
    <property type="evidence" value="ECO:0007669"/>
    <property type="project" value="TreeGrafter"/>
</dbReference>
<reference evidence="9 10" key="1">
    <citation type="submission" date="2018-05" db="EMBL/GenBank/DDBJ databases">
        <title>Genomic Encyclopedia of Type Strains, Phase IV (KMG-IV): sequencing the most valuable type-strain genomes for metagenomic binning, comparative biology and taxonomic classification.</title>
        <authorList>
            <person name="Goeker M."/>
        </authorList>
    </citation>
    <scope>NUCLEOTIDE SEQUENCE [LARGE SCALE GENOMIC DNA]</scope>
    <source>
        <strain evidence="9 10">DSM 7229</strain>
    </source>
</reference>
<dbReference type="PIRSF" id="PIRSF001563">
    <property type="entry name" value="Folylpolyglu_synth"/>
    <property type="match status" value="1"/>
</dbReference>
<keyword evidence="2" id="KW-0436">Ligase</keyword>
<keyword evidence="3" id="KW-0479">Metal-binding</keyword>
<dbReference type="UniPathway" id="UPA00077">
    <property type="reaction ID" value="UER00157"/>
</dbReference>
<accession>A0A2V1ZZ70</accession>
<keyword evidence="4" id="KW-0547">Nucleotide-binding</keyword>
<dbReference type="NCBIfam" id="NF008101">
    <property type="entry name" value="PRK10846.1"/>
    <property type="match status" value="1"/>
</dbReference>
<evidence type="ECO:0000259" key="8">
    <source>
        <dbReference type="Pfam" id="PF08245"/>
    </source>
</evidence>
<evidence type="ECO:0000256" key="2">
    <source>
        <dbReference type="ARBA" id="ARBA00022598"/>
    </source>
</evidence>
<feature type="domain" description="Mur ligase central" evidence="8">
    <location>
        <begin position="62"/>
        <end position="209"/>
    </location>
</feature>
<dbReference type="Gene3D" id="3.90.190.20">
    <property type="entry name" value="Mur ligase, C-terminal domain"/>
    <property type="match status" value="1"/>
</dbReference>
<gene>
    <name evidence="9" type="ORF">C8D84_10994</name>
</gene>
<evidence type="ECO:0000256" key="5">
    <source>
        <dbReference type="ARBA" id="ARBA00022840"/>
    </source>
</evidence>
<dbReference type="PANTHER" id="PTHR11136:SF0">
    <property type="entry name" value="DIHYDROFOLATE SYNTHETASE-RELATED"/>
    <property type="match status" value="1"/>
</dbReference>